<comment type="caution">
    <text evidence="1">The sequence shown here is derived from an EMBL/GenBank/DDBJ whole genome shotgun (WGS) entry which is preliminary data.</text>
</comment>
<protein>
    <submittedName>
        <fullName evidence="1">Uncharacterized protein</fullName>
    </submittedName>
</protein>
<dbReference type="Proteomes" id="UP000886520">
    <property type="component" value="Chromosome 7"/>
</dbReference>
<name>A0A9D4V148_ADICA</name>
<gene>
    <name evidence="1" type="ORF">GOP47_0007659</name>
</gene>
<accession>A0A9D4V148</accession>
<sequence length="144" mass="16588">MSNVAMLTTPHEEVRDRLPYRPGISKLAYAEITKALLMSMEVHESVVHKQGVEEKFRLKVWNTDKMNVEFVDVLIQKHPTCSCKEFQDRLIAGKRYLACPQIYYVFLMVLGQDVNNSMHIHQDKIAANIVHDMLTQAKRASKST</sequence>
<dbReference type="EMBL" id="JABFUD020000007">
    <property type="protein sequence ID" value="KAI5077835.1"/>
    <property type="molecule type" value="Genomic_DNA"/>
</dbReference>
<dbReference type="AlphaFoldDB" id="A0A9D4V148"/>
<keyword evidence="2" id="KW-1185">Reference proteome</keyword>
<evidence type="ECO:0000313" key="1">
    <source>
        <dbReference type="EMBL" id="KAI5077835.1"/>
    </source>
</evidence>
<organism evidence="1 2">
    <name type="scientific">Adiantum capillus-veneris</name>
    <name type="common">Maidenhair fern</name>
    <dbReference type="NCBI Taxonomy" id="13818"/>
    <lineage>
        <taxon>Eukaryota</taxon>
        <taxon>Viridiplantae</taxon>
        <taxon>Streptophyta</taxon>
        <taxon>Embryophyta</taxon>
        <taxon>Tracheophyta</taxon>
        <taxon>Polypodiopsida</taxon>
        <taxon>Polypodiidae</taxon>
        <taxon>Polypodiales</taxon>
        <taxon>Pteridineae</taxon>
        <taxon>Pteridaceae</taxon>
        <taxon>Vittarioideae</taxon>
        <taxon>Adiantum</taxon>
    </lineage>
</organism>
<proteinExistence type="predicted"/>
<evidence type="ECO:0000313" key="2">
    <source>
        <dbReference type="Proteomes" id="UP000886520"/>
    </source>
</evidence>
<reference evidence="1" key="1">
    <citation type="submission" date="2021-01" db="EMBL/GenBank/DDBJ databases">
        <title>Adiantum capillus-veneris genome.</title>
        <authorList>
            <person name="Fang Y."/>
            <person name="Liao Q."/>
        </authorList>
    </citation>
    <scope>NUCLEOTIDE SEQUENCE</scope>
    <source>
        <strain evidence="1">H3</strain>
        <tissue evidence="1">Leaf</tissue>
    </source>
</reference>